<dbReference type="Pfam" id="PF04937">
    <property type="entry name" value="DUF659"/>
    <property type="match status" value="1"/>
</dbReference>
<dbReference type="AlphaFoldDB" id="A0A803LSI8"/>
<dbReference type="PANTHER" id="PTHR32166">
    <property type="entry name" value="OSJNBA0013A04.12 PROTEIN"/>
    <property type="match status" value="1"/>
</dbReference>
<evidence type="ECO:0000313" key="3">
    <source>
        <dbReference type="Proteomes" id="UP000596660"/>
    </source>
</evidence>
<organism evidence="2 3">
    <name type="scientific">Chenopodium quinoa</name>
    <name type="common">Quinoa</name>
    <dbReference type="NCBI Taxonomy" id="63459"/>
    <lineage>
        <taxon>Eukaryota</taxon>
        <taxon>Viridiplantae</taxon>
        <taxon>Streptophyta</taxon>
        <taxon>Embryophyta</taxon>
        <taxon>Tracheophyta</taxon>
        <taxon>Spermatophyta</taxon>
        <taxon>Magnoliopsida</taxon>
        <taxon>eudicotyledons</taxon>
        <taxon>Gunneridae</taxon>
        <taxon>Pentapetalae</taxon>
        <taxon>Caryophyllales</taxon>
        <taxon>Chenopodiaceae</taxon>
        <taxon>Chenopodioideae</taxon>
        <taxon>Atripliceae</taxon>
        <taxon>Chenopodium</taxon>
    </lineage>
</organism>
<dbReference type="Proteomes" id="UP000596660">
    <property type="component" value="Unplaced"/>
</dbReference>
<dbReference type="Gramene" id="AUR62018182-RA">
    <property type="protein sequence ID" value="AUR62018182-RA:cds"/>
    <property type="gene ID" value="AUR62018182"/>
</dbReference>
<sequence length="166" mass="18956">MLEKIAKYGIGLKPPSYHEIRVRFFSKEVKNVVTMLEEFTEEWKKIGCTIMSDGWSDRKRRSICNFLVNSPKGSVFLSSIDTSEISKTADKVLEMLDVIVEKVGEENVVKVVTDNAANYEVAGEKLMEKRTKLLWTPCAVHCIDLMLEDFDKKIKVIVLPSLRLGR</sequence>
<evidence type="ECO:0000313" key="2">
    <source>
        <dbReference type="EnsemblPlants" id="AUR62018182-RA:cds"/>
    </source>
</evidence>
<dbReference type="InterPro" id="IPR007021">
    <property type="entry name" value="DUF659"/>
</dbReference>
<keyword evidence="3" id="KW-1185">Reference proteome</keyword>
<evidence type="ECO:0000259" key="1">
    <source>
        <dbReference type="Pfam" id="PF04937"/>
    </source>
</evidence>
<protein>
    <recommendedName>
        <fullName evidence="1">DUF659 domain-containing protein</fullName>
    </recommendedName>
</protein>
<name>A0A803LSI8_CHEQI</name>
<dbReference type="InterPro" id="IPR012337">
    <property type="entry name" value="RNaseH-like_sf"/>
</dbReference>
<proteinExistence type="predicted"/>
<accession>A0A803LSI8</accession>
<reference evidence="2" key="1">
    <citation type="journal article" date="2017" name="Nature">
        <title>The genome of Chenopodium quinoa.</title>
        <authorList>
            <person name="Jarvis D.E."/>
            <person name="Ho Y.S."/>
            <person name="Lightfoot D.J."/>
            <person name="Schmoeckel S.M."/>
            <person name="Li B."/>
            <person name="Borm T.J.A."/>
            <person name="Ohyanagi H."/>
            <person name="Mineta K."/>
            <person name="Michell C.T."/>
            <person name="Saber N."/>
            <person name="Kharbatia N.M."/>
            <person name="Rupper R.R."/>
            <person name="Sharp A.R."/>
            <person name="Dally N."/>
            <person name="Boughton B.A."/>
            <person name="Woo Y.H."/>
            <person name="Gao G."/>
            <person name="Schijlen E.G.W.M."/>
            <person name="Guo X."/>
            <person name="Momin A.A."/>
            <person name="Negrao S."/>
            <person name="Al-Babili S."/>
            <person name="Gehring C."/>
            <person name="Roessner U."/>
            <person name="Jung C."/>
            <person name="Murphy K."/>
            <person name="Arold S.T."/>
            <person name="Gojobori T."/>
            <person name="van der Linden C.G."/>
            <person name="van Loo E.N."/>
            <person name="Jellen E.N."/>
            <person name="Maughan P.J."/>
            <person name="Tester M."/>
        </authorList>
    </citation>
    <scope>NUCLEOTIDE SEQUENCE [LARGE SCALE GENOMIC DNA]</scope>
    <source>
        <strain evidence="2">cv. PI 614886</strain>
    </source>
</reference>
<reference evidence="2" key="2">
    <citation type="submission" date="2021-03" db="UniProtKB">
        <authorList>
            <consortium name="EnsemblPlants"/>
        </authorList>
    </citation>
    <scope>IDENTIFICATION</scope>
</reference>
<dbReference type="PANTHER" id="PTHR32166:SF122">
    <property type="entry name" value="OS09G0499600 PROTEIN"/>
    <property type="match status" value="1"/>
</dbReference>
<dbReference type="OMA" id="NIMVCAR"/>
<dbReference type="EnsemblPlants" id="AUR62018182-RA">
    <property type="protein sequence ID" value="AUR62018182-RA:cds"/>
    <property type="gene ID" value="AUR62018182"/>
</dbReference>
<dbReference type="SUPFAM" id="SSF53098">
    <property type="entry name" value="Ribonuclease H-like"/>
    <property type="match status" value="1"/>
</dbReference>
<feature type="domain" description="DUF659" evidence="1">
    <location>
        <begin position="15"/>
        <end position="152"/>
    </location>
</feature>